<evidence type="ECO:0000256" key="1">
    <source>
        <dbReference type="ARBA" id="ARBA00000548"/>
    </source>
</evidence>
<dbReference type="PANTHER" id="PTHR10357:SF208">
    <property type="entry name" value="ALPHA-AMYLASE"/>
    <property type="match status" value="1"/>
</dbReference>
<dbReference type="GO" id="GO:0016052">
    <property type="term" value="P:carbohydrate catabolic process"/>
    <property type="evidence" value="ECO:0007669"/>
    <property type="project" value="InterPro"/>
</dbReference>
<feature type="binding site" evidence="15">
    <location>
        <position position="227"/>
    </location>
    <ligand>
        <name>substrate</name>
    </ligand>
</feature>
<dbReference type="PROSITE" id="PS51257">
    <property type="entry name" value="PROKAR_LIPOPROTEIN"/>
    <property type="match status" value="1"/>
</dbReference>
<dbReference type="Gene3D" id="2.60.40.1180">
    <property type="entry name" value="Golgi alpha-mannosidase II"/>
    <property type="match status" value="1"/>
</dbReference>
<feature type="chain" id="PRO_5002481856" description="alpha-amylase" evidence="17">
    <location>
        <begin position="21"/>
        <end position="546"/>
    </location>
</feature>
<keyword evidence="6" id="KW-0378">Hydrolase</keyword>
<dbReference type="GeneID" id="25321863"/>
<keyword evidence="7" id="KW-0106">Calcium</keyword>
<name>A0A0F4YE87_RASE3</name>
<dbReference type="Pfam" id="PF00128">
    <property type="entry name" value="Alpha-amylase"/>
    <property type="match status" value="1"/>
</dbReference>
<evidence type="ECO:0000256" key="15">
    <source>
        <dbReference type="PIRSR" id="PIRSR001024-5"/>
    </source>
</evidence>
<feature type="active site" description="Proton donor" evidence="12">
    <location>
        <position position="253"/>
    </location>
</feature>
<organism evidence="19 20">
    <name type="scientific">Rasamsonia emersonii (strain ATCC 16479 / CBS 393.64 / IMI 116815)</name>
    <dbReference type="NCBI Taxonomy" id="1408163"/>
    <lineage>
        <taxon>Eukaryota</taxon>
        <taxon>Fungi</taxon>
        <taxon>Dikarya</taxon>
        <taxon>Ascomycota</taxon>
        <taxon>Pezizomycotina</taxon>
        <taxon>Eurotiomycetes</taxon>
        <taxon>Eurotiomycetidae</taxon>
        <taxon>Eurotiales</taxon>
        <taxon>Trichocomaceae</taxon>
        <taxon>Rasamsonia</taxon>
    </lineage>
</organism>
<accession>A0A0F4YE87</accession>
<dbReference type="STRING" id="1408163.A0A0F4YE87"/>
<dbReference type="SMART" id="SM00642">
    <property type="entry name" value="Aamy"/>
    <property type="match status" value="1"/>
</dbReference>
<comment type="catalytic activity">
    <reaction evidence="1">
        <text>Endohydrolysis of (1-&gt;4)-alpha-D-glucosidic linkages in polysaccharides containing three or more (1-&gt;4)-alpha-linked D-glucose units.</text>
        <dbReference type="EC" id="3.2.1.1"/>
    </reaction>
</comment>
<keyword evidence="9" id="KW-0325">Glycoprotein</keyword>
<keyword evidence="20" id="KW-1185">Reference proteome</keyword>
<dbReference type="Proteomes" id="UP000053958">
    <property type="component" value="Unassembled WGS sequence"/>
</dbReference>
<evidence type="ECO:0000256" key="17">
    <source>
        <dbReference type="SAM" id="SignalP"/>
    </source>
</evidence>
<dbReference type="FunFam" id="3.20.20.80:FF:000120">
    <property type="entry name" value="Alpha-amylase A"/>
    <property type="match status" value="1"/>
</dbReference>
<evidence type="ECO:0000313" key="20">
    <source>
        <dbReference type="Proteomes" id="UP000053958"/>
    </source>
</evidence>
<evidence type="ECO:0000256" key="3">
    <source>
        <dbReference type="ARBA" id="ARBA00008061"/>
    </source>
</evidence>
<dbReference type="InterPro" id="IPR017853">
    <property type="entry name" value="GH"/>
</dbReference>
<proteinExistence type="inferred from homology"/>
<protein>
    <recommendedName>
        <fullName evidence="4">alpha-amylase</fullName>
        <ecNumber evidence="4">3.2.1.1</ecNumber>
    </recommendedName>
</protein>
<reference evidence="19 20" key="1">
    <citation type="submission" date="2015-04" db="EMBL/GenBank/DDBJ databases">
        <authorList>
            <person name="Heijne W.H."/>
            <person name="Fedorova N.D."/>
            <person name="Nierman W.C."/>
            <person name="Vollebregt A.W."/>
            <person name="Zhao Z."/>
            <person name="Wu L."/>
            <person name="Kumar M."/>
            <person name="Stam H."/>
            <person name="van den Berg M.A."/>
            <person name="Pel H.J."/>
        </authorList>
    </citation>
    <scope>NUCLEOTIDE SEQUENCE [LARGE SCALE GENOMIC DNA]</scope>
    <source>
        <strain evidence="19 20">CBS 393.64</strain>
    </source>
</reference>
<dbReference type="InterPro" id="IPR013780">
    <property type="entry name" value="Glyco_hydro_b"/>
</dbReference>
<comment type="similarity">
    <text evidence="3">Belongs to the glycosyl hydrolase 13 family.</text>
</comment>
<feature type="disulfide bond" evidence="14">
    <location>
        <begin position="263"/>
        <end position="304"/>
    </location>
</feature>
<dbReference type="GO" id="GO:0004556">
    <property type="term" value="F:alpha-amylase activity"/>
    <property type="evidence" value="ECO:0007669"/>
    <property type="project" value="UniProtKB-EC"/>
</dbReference>
<sequence>MKFPTSIAVVLAGLAGCSQAATPDEWAQRSIYQVITDRFARSTDQNAPCNITKYCGGNWAGLVDQLDYIQDMGFTAVQISPINENLPQDTIYGEAYHGYWPQNFYELNPHFGSPDDLKNLASELHKRGMYLLVDVVANEMAYDIGNANMSSTIPIDYSVFVPFNSSKDFTPYCPIIDWNNQTEFQNCWLGYEGVATPRLKTTDPNIANTLNQWIKDLVGTYNIDGIRVDGAKQIEYSFFQPFLKSAGVYAMAEVDDGDAQFTCNYQNLTEGLENYPLYYTIKEAFTAGKMADLVSMVGSMRQACPKTQYLATFIENQDNPRFASFTEDLALAKNALAFTILADGIPKVYYGQEQHLTGNYSPYNRQALWPTNYNKSAPLYTLTASLNKLRNHAISVDSNYVTNLSQILYTDGSTYATRKGPNGVQIVAVLSNQGSNGGAYQLSVPGAADPGTNLTEVTECKTTVVAGENGTIVVPMDKGQPRVFFPTFNLNGSGLCGQPLSKSSNPSATGTAASATATSSKSMAERLQTPIWLTLGALAMSAVFVL</sequence>
<dbReference type="PANTHER" id="PTHR10357">
    <property type="entry name" value="ALPHA-AMYLASE FAMILY MEMBER"/>
    <property type="match status" value="1"/>
</dbReference>
<feature type="compositionally biased region" description="Low complexity" evidence="16">
    <location>
        <begin position="503"/>
        <end position="520"/>
    </location>
</feature>
<evidence type="ECO:0000256" key="9">
    <source>
        <dbReference type="ARBA" id="ARBA00023180"/>
    </source>
</evidence>
<feature type="site" description="Transition state stabilizer" evidence="13">
    <location>
        <position position="318"/>
    </location>
</feature>
<dbReference type="InterPro" id="IPR006047">
    <property type="entry name" value="GH13_cat_dom"/>
</dbReference>
<comment type="caution">
    <text evidence="19">The sequence shown here is derived from an EMBL/GenBank/DDBJ whole genome shotgun (WGS) entry which is preliminary data.</text>
</comment>
<evidence type="ECO:0000256" key="7">
    <source>
        <dbReference type="ARBA" id="ARBA00022837"/>
    </source>
</evidence>
<feature type="binding site" evidence="15">
    <location>
        <position position="318"/>
    </location>
    <ligand>
        <name>substrate</name>
    </ligand>
</feature>
<feature type="disulfide bond" evidence="14">
    <location>
        <begin position="49"/>
        <end position="55"/>
    </location>
</feature>
<evidence type="ECO:0000256" key="14">
    <source>
        <dbReference type="PIRSR" id="PIRSR001024-4"/>
    </source>
</evidence>
<dbReference type="InterPro" id="IPR015340">
    <property type="entry name" value="A_amylase_C_dom"/>
</dbReference>
<comment type="cofactor">
    <cofactor evidence="2">
        <name>Ca(2+)</name>
        <dbReference type="ChEBI" id="CHEBI:29108"/>
    </cofactor>
</comment>
<evidence type="ECO:0000256" key="8">
    <source>
        <dbReference type="ARBA" id="ARBA00023157"/>
    </source>
</evidence>
<feature type="binding site" evidence="15">
    <location>
        <position position="257"/>
    </location>
    <ligand>
        <name>substrate</name>
    </ligand>
</feature>
<dbReference type="SUPFAM" id="SSF51011">
    <property type="entry name" value="Glycosyl hydrolase domain"/>
    <property type="match status" value="1"/>
</dbReference>
<dbReference type="RefSeq" id="XP_013323067.1">
    <property type="nucleotide sequence ID" value="XM_013467613.1"/>
</dbReference>
<evidence type="ECO:0000256" key="4">
    <source>
        <dbReference type="ARBA" id="ARBA00012595"/>
    </source>
</evidence>
<keyword evidence="5" id="KW-0479">Metal-binding</keyword>
<dbReference type="EMBL" id="LASV01000767">
    <property type="protein sequence ID" value="KKA16455.1"/>
    <property type="molecule type" value="Genomic_DNA"/>
</dbReference>
<dbReference type="PIRSF" id="PIRSF001024">
    <property type="entry name" value="Alph-amyl_fung"/>
    <property type="match status" value="1"/>
</dbReference>
<keyword evidence="8 14" id="KW-1015">Disulfide bond</keyword>
<evidence type="ECO:0000313" key="19">
    <source>
        <dbReference type="EMBL" id="KKA16455.1"/>
    </source>
</evidence>
<keyword evidence="10" id="KW-0119">Carbohydrate metabolism</keyword>
<evidence type="ECO:0000256" key="6">
    <source>
        <dbReference type="ARBA" id="ARBA00022801"/>
    </source>
</evidence>
<evidence type="ECO:0000256" key="16">
    <source>
        <dbReference type="SAM" id="MobiDB-lite"/>
    </source>
</evidence>
<keyword evidence="17" id="KW-0732">Signal</keyword>
<feature type="binding site" evidence="15">
    <location>
        <position position="365"/>
    </location>
    <ligand>
        <name>substrate</name>
    </ligand>
</feature>
<feature type="region of interest" description="Disordered" evidence="16">
    <location>
        <begin position="499"/>
        <end position="520"/>
    </location>
</feature>
<dbReference type="AlphaFoldDB" id="A0A0F4YE87"/>
<dbReference type="CDD" id="cd11319">
    <property type="entry name" value="AmyAc_euk_AmyA"/>
    <property type="match status" value="1"/>
</dbReference>
<dbReference type="InterPro" id="IPR013777">
    <property type="entry name" value="A-amylase-like"/>
</dbReference>
<keyword evidence="11" id="KW-0326">Glycosidase</keyword>
<evidence type="ECO:0000256" key="2">
    <source>
        <dbReference type="ARBA" id="ARBA00001913"/>
    </source>
</evidence>
<evidence type="ECO:0000256" key="12">
    <source>
        <dbReference type="PIRSR" id="PIRSR001024-1"/>
    </source>
</evidence>
<dbReference type="GO" id="GO:0005509">
    <property type="term" value="F:calcium ion binding"/>
    <property type="evidence" value="ECO:0007669"/>
    <property type="project" value="InterPro"/>
</dbReference>
<feature type="active site" description="Nucleophile" evidence="12">
    <location>
        <position position="229"/>
    </location>
</feature>
<dbReference type="SUPFAM" id="SSF51445">
    <property type="entry name" value="(Trans)glycosidases"/>
    <property type="match status" value="1"/>
</dbReference>
<evidence type="ECO:0000256" key="13">
    <source>
        <dbReference type="PIRSR" id="PIRSR001024-2"/>
    </source>
</evidence>
<dbReference type="OrthoDB" id="204980at2759"/>
<feature type="domain" description="Glycosyl hydrolase family 13 catalytic" evidence="18">
    <location>
        <begin position="33"/>
        <end position="390"/>
    </location>
</feature>
<evidence type="ECO:0000256" key="5">
    <source>
        <dbReference type="ARBA" id="ARBA00022723"/>
    </source>
</evidence>
<dbReference type="EC" id="3.2.1.1" evidence="4"/>
<feature type="disulfide bond" evidence="14">
    <location>
        <begin position="173"/>
        <end position="187"/>
    </location>
</feature>
<dbReference type="Gene3D" id="3.20.20.80">
    <property type="entry name" value="Glycosidases"/>
    <property type="match status" value="1"/>
</dbReference>
<feature type="binding site" evidence="15">
    <location>
        <position position="100"/>
    </location>
    <ligand>
        <name>substrate</name>
    </ligand>
</feature>
<dbReference type="Pfam" id="PF09260">
    <property type="entry name" value="A_amylase_dom_C"/>
    <property type="match status" value="1"/>
</dbReference>
<feature type="signal peptide" evidence="17">
    <location>
        <begin position="1"/>
        <end position="20"/>
    </location>
</feature>
<gene>
    <name evidence="19" type="ORF">T310_9951</name>
</gene>
<evidence type="ECO:0000256" key="10">
    <source>
        <dbReference type="ARBA" id="ARBA00023277"/>
    </source>
</evidence>
<evidence type="ECO:0000256" key="11">
    <source>
        <dbReference type="ARBA" id="ARBA00023295"/>
    </source>
</evidence>
<evidence type="ECO:0000259" key="18">
    <source>
        <dbReference type="SMART" id="SM00642"/>
    </source>
</evidence>
<feature type="disulfide bond" evidence="14">
    <location>
        <begin position="460"/>
        <end position="496"/>
    </location>
</feature>